<dbReference type="InterPro" id="IPR011989">
    <property type="entry name" value="ARM-like"/>
</dbReference>
<dbReference type="GO" id="GO:0006355">
    <property type="term" value="P:regulation of DNA-templated transcription"/>
    <property type="evidence" value="ECO:0007669"/>
    <property type="project" value="TreeGrafter"/>
</dbReference>
<dbReference type="Pfam" id="PF20206">
    <property type="entry name" value="Tra1_ring"/>
    <property type="match status" value="2"/>
</dbReference>
<accession>A0AAV8WKC9</accession>
<dbReference type="AlphaFoldDB" id="A0AAV8WKC9"/>
<protein>
    <recommendedName>
        <fullName evidence="4">Transformation/transcription domain-associated protein</fullName>
    </recommendedName>
</protein>
<dbReference type="SUPFAM" id="SSF48371">
    <property type="entry name" value="ARM repeat"/>
    <property type="match status" value="1"/>
</dbReference>
<dbReference type="PANTHER" id="PTHR11139">
    <property type="entry name" value="ATAXIA TELANGIECTASIA MUTATED ATM -RELATED"/>
    <property type="match status" value="1"/>
</dbReference>
<keyword evidence="3" id="KW-1185">Reference proteome</keyword>
<feature type="compositionally biased region" description="Low complexity" evidence="1">
    <location>
        <begin position="463"/>
        <end position="474"/>
    </location>
</feature>
<dbReference type="GO" id="GO:0000124">
    <property type="term" value="C:SAGA complex"/>
    <property type="evidence" value="ECO:0007669"/>
    <property type="project" value="TreeGrafter"/>
</dbReference>
<dbReference type="Pfam" id="PF20175">
    <property type="entry name" value="Tra1_central"/>
    <property type="match status" value="1"/>
</dbReference>
<evidence type="ECO:0008006" key="4">
    <source>
        <dbReference type="Google" id="ProtNLM"/>
    </source>
</evidence>
<comment type="caution">
    <text evidence="2">The sequence shown here is derived from an EMBL/GenBank/DDBJ whole genome shotgun (WGS) entry which is preliminary data.</text>
</comment>
<evidence type="ECO:0000313" key="2">
    <source>
        <dbReference type="EMBL" id="KAJ8927059.1"/>
    </source>
</evidence>
<dbReference type="PANTHER" id="PTHR11139:SF1">
    <property type="entry name" value="TRANSFORMATION_TRANSCRIPTION DOMAIN-ASSOCIATED PROTEIN"/>
    <property type="match status" value="1"/>
</dbReference>
<dbReference type="GO" id="GO:0035267">
    <property type="term" value="C:NuA4 histone acetyltransferase complex"/>
    <property type="evidence" value="ECO:0007669"/>
    <property type="project" value="TreeGrafter"/>
</dbReference>
<dbReference type="Gene3D" id="1.25.10.10">
    <property type="entry name" value="Leucine-rich Repeat Variant"/>
    <property type="match status" value="1"/>
</dbReference>
<dbReference type="GO" id="GO:0005634">
    <property type="term" value="C:nucleus"/>
    <property type="evidence" value="ECO:0007669"/>
    <property type="project" value="TreeGrafter"/>
</dbReference>
<dbReference type="InterPro" id="IPR050517">
    <property type="entry name" value="DDR_Repair_Kinase"/>
</dbReference>
<dbReference type="InterPro" id="IPR046805">
    <property type="entry name" value="Tra1_ring"/>
</dbReference>
<dbReference type="GO" id="GO:0006281">
    <property type="term" value="P:DNA repair"/>
    <property type="evidence" value="ECO:0007669"/>
    <property type="project" value="TreeGrafter"/>
</dbReference>
<proteinExistence type="predicted"/>
<sequence>MQAQSSNMGVIDPHTTQMNQFRSYVTMLGDPGCKDVLKLKATQEISKHFEMILKSDHYPSFLDHSVKIFLKILEDGEPHFIAEYNIQQVRKLILEMLYRLPTNETLRPYVRPILLLMLKLLEIDNEENVLVCLKIIIELHKQYRPQFSDEIFEPRPPIKVKDLSEVNVEELLKETFTMTIIQTEKRNKDGTLITYYLIPKAVLSLKVLQELPIIVVLMYQLYKQSVHQDVSDFIPLIMNTITLQPTLEQRQAETFNKEIFVDFMGAQIKTLSFLAYIIKIYQEVVQNHSAMMVQGMLGLLTLCPMEVAHLRRELLIAARHILATDLRNKFVPHMERLFDEDVLLGRGWTTHESLRPLAYSTLADLVHHVRQQLPLADLTRAVHLFSKNVHDDSLATTIQTMSCKLLLNLVDCIRNRSDEENSNEGRELLMRMLEVFVLKFKTIAKIQLPILVSKCEQRKQDSQNLPQIQQQGNQEKAEQDMKPNPAEILENALASAQGPQPKEEKSKFGFPQHNNYNVADYRSLVKTLVCGVKTITWGCSACKTTTGQSLVQSKHFQPHETLVFGIQGGAPQRINQQTVRTKEEKEVLEHFSGVFTMMNSQTFHEIFSTTIEYLVERVYKNPTLQTVPNTLLANPTTSPIFATVLVEYLLERMEEMGSNLERMSHCSRRRNEHMLRPHLHQIVNRSMELAMSAMEPYNYFLLLRALFRSIGGGSHDLLYQEFLPLLPNLLEGLNRLQSGLHKQHMKDLFVELCLTVPVRLSSLLPYLPMLMDPLVSALNGSHVLISQGLRTLELCVDNLQHVYLYDNIQPVRAELMQALWRTLRNNDQVAQVAFKVLGKFGGGNRKMMIEPQKLEYVSSDFDPPSVLARFHDQEQPIQFPVSKIIDTAFNALKQSNTDPFYRKQAWAVINCYLTASRNLNDDENTLIKLFLHPSFQDPNTIPSIKGSTYKSIYKQARETHQTALTGMFVGAAIKELREPVVPALVSVVRHYTMVAVAQQSGAFAYSPKPNKQVALDPLVLVDALAIIMGHEERELCKPGQLGLVLIVDTASTLLGSREMACRLPLIEYLAEKNVCTVLRESMRFPVGLWIWLRIIYKECLLFCVTPPPEGSDQQTRDLQNEALHKVTHELVRQVTSSHTMVRKQSMASLRLLAEKQNKTVTAVMEPFKDVLADMVPLKNIF</sequence>
<name>A0AAV8WKC9_9CUCU</name>
<organism evidence="2 3">
    <name type="scientific">Rhamnusium bicolor</name>
    <dbReference type="NCBI Taxonomy" id="1586634"/>
    <lineage>
        <taxon>Eukaryota</taxon>
        <taxon>Metazoa</taxon>
        <taxon>Ecdysozoa</taxon>
        <taxon>Arthropoda</taxon>
        <taxon>Hexapoda</taxon>
        <taxon>Insecta</taxon>
        <taxon>Pterygota</taxon>
        <taxon>Neoptera</taxon>
        <taxon>Endopterygota</taxon>
        <taxon>Coleoptera</taxon>
        <taxon>Polyphaga</taxon>
        <taxon>Cucujiformia</taxon>
        <taxon>Chrysomeloidea</taxon>
        <taxon>Cerambycidae</taxon>
        <taxon>Lepturinae</taxon>
        <taxon>Rhagiini</taxon>
        <taxon>Rhamnusium</taxon>
    </lineage>
</organism>
<dbReference type="Proteomes" id="UP001162156">
    <property type="component" value="Unassembled WGS sequence"/>
</dbReference>
<evidence type="ECO:0000313" key="3">
    <source>
        <dbReference type="Proteomes" id="UP001162156"/>
    </source>
</evidence>
<dbReference type="EMBL" id="JANEYF010005738">
    <property type="protein sequence ID" value="KAJ8927059.1"/>
    <property type="molecule type" value="Genomic_DNA"/>
</dbReference>
<feature type="region of interest" description="Disordered" evidence="1">
    <location>
        <begin position="462"/>
        <end position="481"/>
    </location>
</feature>
<dbReference type="InterPro" id="IPR016024">
    <property type="entry name" value="ARM-type_fold"/>
</dbReference>
<gene>
    <name evidence="2" type="ORF">NQ314_020527</name>
</gene>
<reference evidence="2" key="1">
    <citation type="journal article" date="2023" name="Insect Mol. Biol.">
        <title>Genome sequencing provides insights into the evolution of gene families encoding plant cell wall-degrading enzymes in longhorned beetles.</title>
        <authorList>
            <person name="Shin N.R."/>
            <person name="Okamura Y."/>
            <person name="Kirsch R."/>
            <person name="Pauchet Y."/>
        </authorList>
    </citation>
    <scope>NUCLEOTIDE SEQUENCE</scope>
    <source>
        <strain evidence="2">RBIC_L_NR</strain>
    </source>
</reference>
<dbReference type="InterPro" id="IPR046807">
    <property type="entry name" value="Tra1_central"/>
</dbReference>
<evidence type="ECO:0000256" key="1">
    <source>
        <dbReference type="SAM" id="MobiDB-lite"/>
    </source>
</evidence>